<evidence type="ECO:0000256" key="6">
    <source>
        <dbReference type="SAM" id="Phobius"/>
    </source>
</evidence>
<feature type="transmembrane region" description="Helical" evidence="6">
    <location>
        <begin position="293"/>
        <end position="313"/>
    </location>
</feature>
<dbReference type="Pfam" id="PF24456">
    <property type="entry name" value="RHD_RETREG1-3"/>
    <property type="match status" value="1"/>
</dbReference>
<dbReference type="PANTHER" id="PTHR20952">
    <property type="entry name" value="ADP-RIBOSYLATION-LIKE FACTOR 6-INTERACTING PROTEIN"/>
    <property type="match status" value="1"/>
</dbReference>
<name>A0A673VUF7_SURSU</name>
<dbReference type="InterPro" id="IPR052114">
    <property type="entry name" value="ER_autophagy_membrane_reg"/>
</dbReference>
<evidence type="ECO:0000256" key="2">
    <source>
        <dbReference type="ARBA" id="ARBA00022692"/>
    </source>
</evidence>
<evidence type="ECO:0000256" key="5">
    <source>
        <dbReference type="SAM" id="MobiDB-lite"/>
    </source>
</evidence>
<feature type="transmembrane region" description="Helical" evidence="6">
    <location>
        <begin position="267"/>
        <end position="287"/>
    </location>
</feature>
<dbReference type="GO" id="GO:0006613">
    <property type="term" value="P:cotranslational protein targeting to membrane"/>
    <property type="evidence" value="ECO:0007669"/>
    <property type="project" value="TreeGrafter"/>
</dbReference>
<feature type="transmembrane region" description="Helical" evidence="6">
    <location>
        <begin position="384"/>
        <end position="409"/>
    </location>
</feature>
<dbReference type="GO" id="GO:0005784">
    <property type="term" value="C:Sec61 translocon complex"/>
    <property type="evidence" value="ECO:0007669"/>
    <property type="project" value="TreeGrafter"/>
</dbReference>
<accession>A0A673VUF7</accession>
<reference evidence="8" key="2">
    <citation type="submission" date="2025-08" db="UniProtKB">
        <authorList>
            <consortium name="Ensembl"/>
        </authorList>
    </citation>
    <scope>IDENTIFICATION</scope>
</reference>
<dbReference type="CDD" id="cd22559">
    <property type="entry name" value="Arl6IP1"/>
    <property type="match status" value="1"/>
</dbReference>
<gene>
    <name evidence="8" type="primary">LOC115298307</name>
</gene>
<comment type="subcellular location">
    <subcellularLocation>
        <location evidence="1">Membrane</location>
        <topology evidence="1">Multi-pass membrane protein</topology>
    </subcellularLocation>
</comment>
<feature type="compositionally biased region" description="Basic residues" evidence="5">
    <location>
        <begin position="39"/>
        <end position="52"/>
    </location>
</feature>
<dbReference type="AlphaFoldDB" id="A0A673VUF7"/>
<feature type="region of interest" description="Disordered" evidence="5">
    <location>
        <begin position="39"/>
        <end position="82"/>
    </location>
</feature>
<dbReference type="Ensembl" id="ENSSSUT00005042243.1">
    <property type="protein sequence ID" value="ENSSSUP00005037111.1"/>
    <property type="gene ID" value="ENSSSUG00005023697.1"/>
</dbReference>
<evidence type="ECO:0000256" key="3">
    <source>
        <dbReference type="ARBA" id="ARBA00022989"/>
    </source>
</evidence>
<evidence type="ECO:0000256" key="1">
    <source>
        <dbReference type="ARBA" id="ARBA00004141"/>
    </source>
</evidence>
<reference evidence="8 9" key="1">
    <citation type="submission" date="2019-05" db="EMBL/GenBank/DDBJ databases">
        <title>A Chromosome-scale Meerkat (S. suricatta) Genome Assembly.</title>
        <authorList>
            <person name="Dudchenko O."/>
            <person name="Lieberman Aiden E."/>
            <person name="Tung J."/>
            <person name="Barreiro L.B."/>
            <person name="Clutton-Brock T.H."/>
        </authorList>
    </citation>
    <scope>NUCLEOTIDE SEQUENCE [LARGE SCALE GENOMIC DNA]</scope>
</reference>
<feature type="transmembrane region" description="Helical" evidence="6">
    <location>
        <begin position="361"/>
        <end position="378"/>
    </location>
</feature>
<protein>
    <recommendedName>
        <fullName evidence="7">RETREG1-3/ARL6IP-like N-terminal reticulon-homology domain-containing protein</fullName>
    </recommendedName>
</protein>
<keyword evidence="3 6" id="KW-1133">Transmembrane helix</keyword>
<keyword evidence="2 6" id="KW-0812">Transmembrane</keyword>
<reference evidence="8" key="3">
    <citation type="submission" date="2025-09" db="UniProtKB">
        <authorList>
            <consortium name="Ensembl"/>
        </authorList>
    </citation>
    <scope>IDENTIFICATION</scope>
</reference>
<organism evidence="8 9">
    <name type="scientific">Suricata suricatta</name>
    <name type="common">Meerkat</name>
    <dbReference type="NCBI Taxonomy" id="37032"/>
    <lineage>
        <taxon>Eukaryota</taxon>
        <taxon>Metazoa</taxon>
        <taxon>Chordata</taxon>
        <taxon>Craniata</taxon>
        <taxon>Vertebrata</taxon>
        <taxon>Euteleostomi</taxon>
        <taxon>Mammalia</taxon>
        <taxon>Eutheria</taxon>
        <taxon>Laurasiatheria</taxon>
        <taxon>Carnivora</taxon>
        <taxon>Feliformia</taxon>
        <taxon>Herpestidae</taxon>
        <taxon>Suricata</taxon>
    </lineage>
</organism>
<evidence type="ECO:0000256" key="4">
    <source>
        <dbReference type="ARBA" id="ARBA00023136"/>
    </source>
</evidence>
<evidence type="ECO:0000313" key="8">
    <source>
        <dbReference type="Ensembl" id="ENSSSUP00005037111.1"/>
    </source>
</evidence>
<sequence length="428" mass="47395">MGKTANLHKPLFSLVLKTSWGGRESPRLRGLCRAARAGIRRRGGAGAQRRRPAPGPLSTEGLVSRAHLRPPPDNACPTSSRTKFQQVSLAALNSSSRRYHDNHTGSIRSQNNLGTAAVQPLPKGLGGASSFWALVGHPLSPPPRPCTASLSFDLDFKSCAGQRLVGLSLNMGSSHPMRSGLRGGCRERRLAYISGLRGVPSRYGRCAGFFGQLAWRAGGLCSLRTMAEGDNRSTNLLAAETASLEEQLQGWGEVMLMADKVLRWERAWFPPAIVGVVSLVFLTIYYLDPSVLSGVSCFVMFLCLADYLVPILAPRIFGSNKWTTEQQQRFHEICSNLVKTRRRAVGWWKRLFTLKEEKPKMYFMTMIVSLAAVAWVGQQVHNLLLTYLIVTFLLLLPGLNQHGIILKYIGMAKREINKLLKQKEKKNE</sequence>
<feature type="domain" description="RETREG1-3/ARL6IP-like N-terminal reticulon-homology" evidence="7">
    <location>
        <begin position="251"/>
        <end position="407"/>
    </location>
</feature>
<dbReference type="Proteomes" id="UP000472268">
    <property type="component" value="Chromosome 8"/>
</dbReference>
<proteinExistence type="predicted"/>
<evidence type="ECO:0000313" key="9">
    <source>
        <dbReference type="Proteomes" id="UP000472268"/>
    </source>
</evidence>
<keyword evidence="9" id="KW-1185">Reference proteome</keyword>
<keyword evidence="4 6" id="KW-0472">Membrane</keyword>
<dbReference type="PANTHER" id="PTHR20952:SF0">
    <property type="entry name" value="ADP-RIBOSYLATION FACTOR-LIKE PROTEIN 6-INTERACTING PROTEIN 1"/>
    <property type="match status" value="1"/>
</dbReference>
<evidence type="ECO:0000259" key="7">
    <source>
        <dbReference type="Pfam" id="PF24456"/>
    </source>
</evidence>
<dbReference type="InterPro" id="IPR057282">
    <property type="entry name" value="RETREG1-3-like_RHD"/>
</dbReference>